<evidence type="ECO:0000313" key="7">
    <source>
        <dbReference type="Proteomes" id="UP000015464"/>
    </source>
</evidence>
<dbReference type="PANTHER" id="PTHR45929:SF3">
    <property type="entry name" value="JAK PATHWAY SIGNAL TRANSDUCTION ADAPTOR MOLECULE"/>
    <property type="match status" value="1"/>
</dbReference>
<feature type="region of interest" description="Disordered" evidence="3">
    <location>
        <begin position="470"/>
        <end position="492"/>
    </location>
</feature>
<keyword evidence="7" id="KW-1185">Reference proteome</keyword>
<feature type="region of interest" description="Disordered" evidence="3">
    <location>
        <begin position="308"/>
        <end position="376"/>
    </location>
</feature>
<feature type="compositionally biased region" description="Polar residues" evidence="3">
    <location>
        <begin position="244"/>
        <end position="263"/>
    </location>
</feature>
<dbReference type="PROSITE" id="PS50002">
    <property type="entry name" value="SH3"/>
    <property type="match status" value="1"/>
</dbReference>
<dbReference type="PRINTS" id="PR00452">
    <property type="entry name" value="SH3DOMAIN"/>
</dbReference>
<dbReference type="InterPro" id="IPR001452">
    <property type="entry name" value="SH3_domain"/>
</dbReference>
<dbReference type="eggNOG" id="KOG1118">
    <property type="taxonomic scope" value="Eukaryota"/>
</dbReference>
<feature type="region of interest" description="Disordered" evidence="3">
    <location>
        <begin position="231"/>
        <end position="286"/>
    </location>
</feature>
<dbReference type="STRING" id="653667.S9W139"/>
<protein>
    <submittedName>
        <fullName evidence="6">BAR adaptor protein</fullName>
    </submittedName>
</protein>
<dbReference type="Gene3D" id="2.30.30.40">
    <property type="entry name" value="SH3 Domains"/>
    <property type="match status" value="1"/>
</dbReference>
<dbReference type="GO" id="GO:0043328">
    <property type="term" value="P:protein transport to vacuole involved in ubiquitin-dependent protein catabolic process via the multivesicular body sorting pathway"/>
    <property type="evidence" value="ECO:0007669"/>
    <property type="project" value="TreeGrafter"/>
</dbReference>
<feature type="domain" description="SH3" evidence="4">
    <location>
        <begin position="404"/>
        <end position="470"/>
    </location>
</feature>
<name>S9W139_SCHCR</name>
<dbReference type="SMART" id="SM00326">
    <property type="entry name" value="SH3"/>
    <property type="match status" value="1"/>
</dbReference>
<dbReference type="EMBL" id="KE546990">
    <property type="protein sequence ID" value="EPY52194.1"/>
    <property type="molecule type" value="Genomic_DNA"/>
</dbReference>
<dbReference type="Proteomes" id="UP000015464">
    <property type="component" value="Unassembled WGS sequence"/>
</dbReference>
<feature type="compositionally biased region" description="Low complexity" evidence="3">
    <location>
        <begin position="310"/>
        <end position="333"/>
    </location>
</feature>
<reference evidence="6 7" key="1">
    <citation type="journal article" date="2011" name="Science">
        <title>Comparative functional genomics of the fission yeasts.</title>
        <authorList>
            <person name="Rhind N."/>
            <person name="Chen Z."/>
            <person name="Yassour M."/>
            <person name="Thompson D.A."/>
            <person name="Haas B.J."/>
            <person name="Habib N."/>
            <person name="Wapinski I."/>
            <person name="Roy S."/>
            <person name="Lin M.F."/>
            <person name="Heiman D.I."/>
            <person name="Young S.K."/>
            <person name="Furuya K."/>
            <person name="Guo Y."/>
            <person name="Pidoux A."/>
            <person name="Chen H.M."/>
            <person name="Robbertse B."/>
            <person name="Goldberg J.M."/>
            <person name="Aoki K."/>
            <person name="Bayne E.H."/>
            <person name="Berlin A.M."/>
            <person name="Desjardins C.A."/>
            <person name="Dobbs E."/>
            <person name="Dukaj L."/>
            <person name="Fan L."/>
            <person name="FitzGerald M.G."/>
            <person name="French C."/>
            <person name="Gujja S."/>
            <person name="Hansen K."/>
            <person name="Keifenheim D."/>
            <person name="Levin J.Z."/>
            <person name="Mosher R.A."/>
            <person name="Mueller C.A."/>
            <person name="Pfiffner J."/>
            <person name="Priest M."/>
            <person name="Russ C."/>
            <person name="Smialowska A."/>
            <person name="Swoboda P."/>
            <person name="Sykes S.M."/>
            <person name="Vaughn M."/>
            <person name="Vengrova S."/>
            <person name="Yoder R."/>
            <person name="Zeng Q."/>
            <person name="Allshire R."/>
            <person name="Baulcombe D."/>
            <person name="Birren B.W."/>
            <person name="Brown W."/>
            <person name="Ekwall K."/>
            <person name="Kellis M."/>
            <person name="Leatherwood J."/>
            <person name="Levin H."/>
            <person name="Margalit H."/>
            <person name="Martienssen R."/>
            <person name="Nieduszynski C.A."/>
            <person name="Spatafora J.W."/>
            <person name="Friedman N."/>
            <person name="Dalgaard J.Z."/>
            <person name="Baumann P."/>
            <person name="Niki H."/>
            <person name="Regev A."/>
            <person name="Nusbaum C."/>
        </authorList>
    </citation>
    <scope>NUCLEOTIDE SEQUENCE [LARGE SCALE GENOMIC DNA]</scope>
    <source>
        <strain evidence="7">OY26 / ATCC MYA-4695 / CBS 11777 / NBRC 106824 / NRRL Y48691</strain>
    </source>
</reference>
<evidence type="ECO:0000259" key="4">
    <source>
        <dbReference type="PROSITE" id="PS50002"/>
    </source>
</evidence>
<dbReference type="OMA" id="FKPKGMC"/>
<dbReference type="InterPro" id="IPR027267">
    <property type="entry name" value="AH/BAR_dom_sf"/>
</dbReference>
<feature type="compositionally biased region" description="Basic and acidic residues" evidence="3">
    <location>
        <begin position="343"/>
        <end position="366"/>
    </location>
</feature>
<proteinExistence type="predicted"/>
<keyword evidence="1 2" id="KW-0728">SH3 domain</keyword>
<dbReference type="CDD" id="cd00174">
    <property type="entry name" value="SH3"/>
    <property type="match status" value="1"/>
</dbReference>
<dbReference type="Pfam" id="PF03114">
    <property type="entry name" value="BAR"/>
    <property type="match status" value="1"/>
</dbReference>
<dbReference type="RefSeq" id="XP_013023577.1">
    <property type="nucleotide sequence ID" value="XM_013168123.1"/>
</dbReference>
<dbReference type="HOGENOM" id="CLU_554500_0_0_1"/>
<dbReference type="PROSITE" id="PS51021">
    <property type="entry name" value="BAR"/>
    <property type="match status" value="1"/>
</dbReference>
<sequence length="492" mass="56450">MNKHFARFSQWTGERFGFDRQKTTLSDDFCELRREMELRFNGIEKLHRDFRQWIQSMERKKSTLEEKEKPLPIVGLGDSFLNLGYILSDYSVHSDTYNMYGKTLIQIGTLQENFVRFVTESYMRELERWLSQRRVLEAKEKKLENRRLVFDALSTKIQKAKKEDSKIEEDLRMARGKYENTLEDFEETMIELREFESSQINKLVLLLHKHIQFHEQCLNILRPLESQRFGAMQQPTNRSRRSYSTKSLASSPSVICKNHNQAVDSRPSSPSLRLEPTSWTTPTPINAGEEALLPAKFLQGLGDLQLDNTSSPSLSLRKSPSPEIPISSKPRSIGRMSSNHSTSYEKSKNSSDDNEKDHMLETKTESGHSPSLSAIPMPTYSLEKETISVSQPHKSLSSPLLAHKGLEAVRMKYDFEPQMENELALKKDDILLVLKKVNVGWWVGEQLDGDGNLTGNTGLFPSNFCFPEHGSVQSDKTSRTQSNYETSLPSVR</sequence>
<evidence type="ECO:0000313" key="6">
    <source>
        <dbReference type="EMBL" id="EPY52194.1"/>
    </source>
</evidence>
<feature type="domain" description="BAR" evidence="5">
    <location>
        <begin position="14"/>
        <end position="237"/>
    </location>
</feature>
<dbReference type="PANTHER" id="PTHR45929">
    <property type="entry name" value="JAK PATHWAY SIGNAL TRANSDUCTION ADAPTOR MOLECULE"/>
    <property type="match status" value="1"/>
</dbReference>
<dbReference type="Gene3D" id="1.20.1270.60">
    <property type="entry name" value="Arfaptin homology (AH) domain/BAR domain"/>
    <property type="match status" value="1"/>
</dbReference>
<dbReference type="SUPFAM" id="SSF103657">
    <property type="entry name" value="BAR/IMD domain-like"/>
    <property type="match status" value="1"/>
</dbReference>
<dbReference type="Pfam" id="PF00018">
    <property type="entry name" value="SH3_1"/>
    <property type="match status" value="1"/>
</dbReference>
<dbReference type="OrthoDB" id="14167at2759"/>
<dbReference type="GO" id="GO:0033565">
    <property type="term" value="C:ESCRT-0 complex"/>
    <property type="evidence" value="ECO:0007669"/>
    <property type="project" value="TreeGrafter"/>
</dbReference>
<dbReference type="InterPro" id="IPR036028">
    <property type="entry name" value="SH3-like_dom_sf"/>
</dbReference>
<accession>S9W139</accession>
<dbReference type="SUPFAM" id="SSF50044">
    <property type="entry name" value="SH3-domain"/>
    <property type="match status" value="1"/>
</dbReference>
<dbReference type="InterPro" id="IPR050670">
    <property type="entry name" value="STAM"/>
</dbReference>
<feature type="compositionally biased region" description="Polar residues" evidence="3">
    <location>
        <begin position="471"/>
        <end position="492"/>
    </location>
</feature>
<evidence type="ECO:0000256" key="3">
    <source>
        <dbReference type="SAM" id="MobiDB-lite"/>
    </source>
</evidence>
<dbReference type="SMART" id="SM00721">
    <property type="entry name" value="BAR"/>
    <property type="match status" value="1"/>
</dbReference>
<dbReference type="InterPro" id="IPR004148">
    <property type="entry name" value="BAR_dom"/>
</dbReference>
<evidence type="ECO:0000256" key="2">
    <source>
        <dbReference type="PROSITE-ProRule" id="PRU00192"/>
    </source>
</evidence>
<organism evidence="6 7">
    <name type="scientific">Schizosaccharomyces cryophilus (strain OY26 / ATCC MYA-4695 / CBS 11777 / NBRC 106824 / NRRL Y48691)</name>
    <name type="common">Fission yeast</name>
    <dbReference type="NCBI Taxonomy" id="653667"/>
    <lineage>
        <taxon>Eukaryota</taxon>
        <taxon>Fungi</taxon>
        <taxon>Dikarya</taxon>
        <taxon>Ascomycota</taxon>
        <taxon>Taphrinomycotina</taxon>
        <taxon>Schizosaccharomycetes</taxon>
        <taxon>Schizosaccharomycetales</taxon>
        <taxon>Schizosaccharomycetaceae</taxon>
        <taxon>Schizosaccharomyces</taxon>
    </lineage>
</organism>
<evidence type="ECO:0000259" key="5">
    <source>
        <dbReference type="PROSITE" id="PS51021"/>
    </source>
</evidence>
<dbReference type="GeneID" id="25039164"/>
<evidence type="ECO:0000256" key="1">
    <source>
        <dbReference type="ARBA" id="ARBA00022443"/>
    </source>
</evidence>
<feature type="compositionally biased region" description="Low complexity" evidence="3">
    <location>
        <begin position="265"/>
        <end position="274"/>
    </location>
</feature>
<dbReference type="AlphaFoldDB" id="S9W139"/>
<gene>
    <name evidence="6" type="ORF">SPOG_04851</name>
</gene>